<dbReference type="AlphaFoldDB" id="A0A8J7MF05"/>
<keyword evidence="3" id="KW-1185">Reference proteome</keyword>
<organism evidence="2 3">
    <name type="scientific">Persicirhabdus sediminis</name>
    <dbReference type="NCBI Taxonomy" id="454144"/>
    <lineage>
        <taxon>Bacteria</taxon>
        <taxon>Pseudomonadati</taxon>
        <taxon>Verrucomicrobiota</taxon>
        <taxon>Verrucomicrobiia</taxon>
        <taxon>Verrucomicrobiales</taxon>
        <taxon>Verrucomicrobiaceae</taxon>
        <taxon>Persicirhabdus</taxon>
    </lineage>
</organism>
<feature type="signal peptide" evidence="1">
    <location>
        <begin position="1"/>
        <end position="31"/>
    </location>
</feature>
<sequence>MSCVSLRWRKIFTLSHMIASCALLAPSPAAAQLDEKAQPVPDLSAGPAQEEVYQFGRLKVDPRLLEQLFPTPEENDDPFAAKATVRANAQHAINAQHAPIITAAHRPPCLPDVYSRNISENVFHYIAGEPNANEWVIYQQAIDQSCVYFLLSPRNTAAIEQLLISNSDHTFSQLENSAQLIVTPNTVDSLAGAPNFDPSVDPYKILARYGVSNRSGEKAISRKLSQQGDELTRYEVTTTLGPANLLVDQEISLNDTVAIDGRDQQIRLNFSVTNEHGQPAVYYCGLSHDGSQRIYLRTHNQLKSVISSPARNLTILKRMTEINDDYKLAKPSPQP</sequence>
<name>A0A8J7MF05_9BACT</name>
<feature type="chain" id="PRO_5035160235" evidence="1">
    <location>
        <begin position="32"/>
        <end position="335"/>
    </location>
</feature>
<gene>
    <name evidence="2" type="ORF">JIN82_10150</name>
</gene>
<dbReference type="PROSITE" id="PS51257">
    <property type="entry name" value="PROKAR_LIPOPROTEIN"/>
    <property type="match status" value="1"/>
</dbReference>
<accession>A0A8J7MF05</accession>
<evidence type="ECO:0000313" key="2">
    <source>
        <dbReference type="EMBL" id="MBK1791512.1"/>
    </source>
</evidence>
<proteinExistence type="predicted"/>
<comment type="caution">
    <text evidence="2">The sequence shown here is derived from an EMBL/GenBank/DDBJ whole genome shotgun (WGS) entry which is preliminary data.</text>
</comment>
<dbReference type="EMBL" id="JAENIM010000039">
    <property type="protein sequence ID" value="MBK1791512.1"/>
    <property type="molecule type" value="Genomic_DNA"/>
</dbReference>
<evidence type="ECO:0000256" key="1">
    <source>
        <dbReference type="SAM" id="SignalP"/>
    </source>
</evidence>
<keyword evidence="1" id="KW-0732">Signal</keyword>
<reference evidence="2" key="1">
    <citation type="submission" date="2021-01" db="EMBL/GenBank/DDBJ databases">
        <title>Modified the classification status of verrucomicrobia.</title>
        <authorList>
            <person name="Feng X."/>
        </authorList>
    </citation>
    <scope>NUCLEOTIDE SEQUENCE</scope>
    <source>
        <strain evidence="2">_KCTC 22039</strain>
    </source>
</reference>
<dbReference type="Proteomes" id="UP000624703">
    <property type="component" value="Unassembled WGS sequence"/>
</dbReference>
<evidence type="ECO:0000313" key="3">
    <source>
        <dbReference type="Proteomes" id="UP000624703"/>
    </source>
</evidence>
<protein>
    <submittedName>
        <fullName evidence="2">Uncharacterized protein</fullName>
    </submittedName>
</protein>